<keyword evidence="3" id="KW-0812">Transmembrane</keyword>
<dbReference type="Proteomes" id="UP000190449">
    <property type="component" value="Unassembled WGS sequence"/>
</dbReference>
<dbReference type="SUPFAM" id="SSF161070">
    <property type="entry name" value="SNF-like"/>
    <property type="match status" value="1"/>
</dbReference>
<comment type="subcellular location">
    <subcellularLocation>
        <location evidence="1">Membrane</location>
        <topology evidence="1">Multi-pass membrane protein</topology>
    </subcellularLocation>
</comment>
<dbReference type="PANTHER" id="PTHR42948">
    <property type="entry name" value="TRANSPORTER"/>
    <property type="match status" value="1"/>
</dbReference>
<evidence type="ECO:0000256" key="3">
    <source>
        <dbReference type="ARBA" id="ARBA00022692"/>
    </source>
</evidence>
<protein>
    <submittedName>
        <fullName evidence="6">Sodium:neurotransmitter symporter family protein</fullName>
    </submittedName>
</protein>
<dbReference type="EMBL" id="FUWU01000047">
    <property type="protein sequence ID" value="SKA02721.1"/>
    <property type="molecule type" value="Genomic_DNA"/>
</dbReference>
<dbReference type="Pfam" id="PF00209">
    <property type="entry name" value="SNF"/>
    <property type="match status" value="1"/>
</dbReference>
<keyword evidence="4" id="KW-1133">Transmembrane helix</keyword>
<name>A0A1T4QGV3_9BACT</name>
<gene>
    <name evidence="6" type="ORF">SAMN02745108_02277</name>
</gene>
<evidence type="ECO:0000256" key="2">
    <source>
        <dbReference type="ARBA" id="ARBA00022448"/>
    </source>
</evidence>
<accession>A0A1T4QGV3</accession>
<dbReference type="AlphaFoldDB" id="A0A1T4QGV3"/>
<evidence type="ECO:0000256" key="1">
    <source>
        <dbReference type="ARBA" id="ARBA00004141"/>
    </source>
</evidence>
<sequence length="46" mass="4621">MSSSRENWGSKLGVILAVAGSAVGLGNFLRFPVQAASNGGGSFIIP</sequence>
<dbReference type="InterPro" id="IPR000175">
    <property type="entry name" value="Na/ntran_symport"/>
</dbReference>
<organism evidence="6 7">
    <name type="scientific">Fibrobacter intestinalis</name>
    <dbReference type="NCBI Taxonomy" id="28122"/>
    <lineage>
        <taxon>Bacteria</taxon>
        <taxon>Pseudomonadati</taxon>
        <taxon>Fibrobacterota</taxon>
        <taxon>Fibrobacteria</taxon>
        <taxon>Fibrobacterales</taxon>
        <taxon>Fibrobacteraceae</taxon>
        <taxon>Fibrobacter</taxon>
    </lineage>
</organism>
<dbReference type="InterPro" id="IPR037272">
    <property type="entry name" value="SNS_sf"/>
</dbReference>
<reference evidence="6 7" key="1">
    <citation type="submission" date="2017-02" db="EMBL/GenBank/DDBJ databases">
        <authorList>
            <person name="Peterson S.W."/>
        </authorList>
    </citation>
    <scope>NUCLEOTIDE SEQUENCE [LARGE SCALE GENOMIC DNA]</scope>
    <source>
        <strain evidence="6 7">ATCC 43854</strain>
    </source>
</reference>
<evidence type="ECO:0000313" key="6">
    <source>
        <dbReference type="EMBL" id="SKA02721.1"/>
    </source>
</evidence>
<dbReference type="PANTHER" id="PTHR42948:SF1">
    <property type="entry name" value="TRANSPORTER"/>
    <property type="match status" value="1"/>
</dbReference>
<evidence type="ECO:0000256" key="4">
    <source>
        <dbReference type="ARBA" id="ARBA00022989"/>
    </source>
</evidence>
<dbReference type="PROSITE" id="PS50267">
    <property type="entry name" value="NA_NEUROTRAN_SYMP_3"/>
    <property type="match status" value="1"/>
</dbReference>
<keyword evidence="2" id="KW-0813">Transport</keyword>
<proteinExistence type="predicted"/>
<evidence type="ECO:0000313" key="7">
    <source>
        <dbReference type="Proteomes" id="UP000190449"/>
    </source>
</evidence>
<dbReference type="RefSeq" id="WP_233134229.1">
    <property type="nucleotide sequence ID" value="NZ_FUWU01000047.1"/>
</dbReference>
<evidence type="ECO:0000256" key="5">
    <source>
        <dbReference type="ARBA" id="ARBA00023136"/>
    </source>
</evidence>
<dbReference type="STRING" id="28122.SAMN02745108_02277"/>
<keyword evidence="5" id="KW-0472">Membrane</keyword>
<dbReference type="GO" id="GO:0016020">
    <property type="term" value="C:membrane"/>
    <property type="evidence" value="ECO:0007669"/>
    <property type="project" value="UniProtKB-SubCell"/>
</dbReference>